<evidence type="ECO:0000256" key="1">
    <source>
        <dbReference type="SAM" id="MobiDB-lite"/>
    </source>
</evidence>
<proteinExistence type="predicted"/>
<protein>
    <submittedName>
        <fullName evidence="2">Uncharacterized protein</fullName>
    </submittedName>
</protein>
<name>A0A1K0JTF0_CUPNE</name>
<gene>
    <name evidence="2" type="ORF">CNECB9_4480002</name>
</gene>
<sequence length="30" mass="3262">MLGARKKPRALRGLRDQPFTASGNNACGKF</sequence>
<accession>A0A1K0JTF0</accession>
<feature type="compositionally biased region" description="Basic residues" evidence="1">
    <location>
        <begin position="1"/>
        <end position="12"/>
    </location>
</feature>
<reference evidence="2" key="1">
    <citation type="submission" date="2016-09" db="EMBL/GenBank/DDBJ databases">
        <authorList>
            <person name="Capua I."/>
            <person name="De Benedictis P."/>
            <person name="Joannis T."/>
            <person name="Lombin L.H."/>
            <person name="Cattoli G."/>
        </authorList>
    </citation>
    <scope>NUCLEOTIDE SEQUENCE</scope>
    <source>
        <strain evidence="2">B9</strain>
    </source>
</reference>
<feature type="region of interest" description="Disordered" evidence="1">
    <location>
        <begin position="1"/>
        <end position="30"/>
    </location>
</feature>
<evidence type="ECO:0000313" key="2">
    <source>
        <dbReference type="EMBL" id="SCU85820.1"/>
    </source>
</evidence>
<dbReference type="AlphaFoldDB" id="A0A1K0JTF0"/>
<organism evidence="2">
    <name type="scientific">Cupriavidus necator</name>
    <name type="common">Alcaligenes eutrophus</name>
    <name type="synonym">Ralstonia eutropha</name>
    <dbReference type="NCBI Taxonomy" id="106590"/>
    <lineage>
        <taxon>Bacteria</taxon>
        <taxon>Pseudomonadati</taxon>
        <taxon>Pseudomonadota</taxon>
        <taxon>Betaproteobacteria</taxon>
        <taxon>Burkholderiales</taxon>
        <taxon>Burkholderiaceae</taxon>
        <taxon>Cupriavidus</taxon>
    </lineage>
</organism>
<feature type="compositionally biased region" description="Polar residues" evidence="1">
    <location>
        <begin position="19"/>
        <end position="30"/>
    </location>
</feature>
<dbReference type="EMBL" id="FMSH01000388">
    <property type="protein sequence ID" value="SCU85820.1"/>
    <property type="molecule type" value="Genomic_DNA"/>
</dbReference>